<organism evidence="6 7">
    <name type="scientific">Eumeta variegata</name>
    <name type="common">Bagworm moth</name>
    <name type="synonym">Eumeta japonica</name>
    <dbReference type="NCBI Taxonomy" id="151549"/>
    <lineage>
        <taxon>Eukaryota</taxon>
        <taxon>Metazoa</taxon>
        <taxon>Ecdysozoa</taxon>
        <taxon>Arthropoda</taxon>
        <taxon>Hexapoda</taxon>
        <taxon>Insecta</taxon>
        <taxon>Pterygota</taxon>
        <taxon>Neoptera</taxon>
        <taxon>Endopterygota</taxon>
        <taxon>Lepidoptera</taxon>
        <taxon>Glossata</taxon>
        <taxon>Ditrysia</taxon>
        <taxon>Tineoidea</taxon>
        <taxon>Psychidae</taxon>
        <taxon>Oiketicinae</taxon>
        <taxon>Eumeta</taxon>
    </lineage>
</organism>
<comment type="subcellular location">
    <subcellularLocation>
        <location evidence="1">Mitochondrion outer membrane</location>
        <topology evidence="1">Single-pass type IV membrane protein</topology>
        <orientation evidence="1">Cytoplasmic side</orientation>
    </subcellularLocation>
</comment>
<dbReference type="Proteomes" id="UP000299102">
    <property type="component" value="Unassembled WGS sequence"/>
</dbReference>
<dbReference type="EC" id="1.4.3.4" evidence="3"/>
<gene>
    <name evidence="6" type="primary">maoA</name>
    <name evidence="6" type="ORF">EVAR_328_1</name>
</gene>
<evidence type="ECO:0000256" key="4">
    <source>
        <dbReference type="ARBA" id="ARBA00048448"/>
    </source>
</evidence>
<dbReference type="InterPro" id="IPR036188">
    <property type="entry name" value="FAD/NAD-bd_sf"/>
</dbReference>
<dbReference type="PANTHER" id="PTHR43563">
    <property type="entry name" value="AMINE OXIDASE"/>
    <property type="match status" value="1"/>
</dbReference>
<feature type="domain" description="Amine oxidase" evidence="5">
    <location>
        <begin position="89"/>
        <end position="426"/>
    </location>
</feature>
<dbReference type="PANTHER" id="PTHR43563:SF1">
    <property type="entry name" value="AMINE OXIDASE [FLAVIN-CONTAINING] B"/>
    <property type="match status" value="1"/>
</dbReference>
<protein>
    <recommendedName>
        <fullName evidence="3">monoamine oxidase</fullName>
        <ecNumber evidence="3">1.4.3.4</ecNumber>
    </recommendedName>
</protein>
<dbReference type="STRING" id="151549.A0A4C1S9W5"/>
<reference evidence="6 7" key="1">
    <citation type="journal article" date="2019" name="Commun. Biol.">
        <title>The bagworm genome reveals a unique fibroin gene that provides high tensile strength.</title>
        <authorList>
            <person name="Kono N."/>
            <person name="Nakamura H."/>
            <person name="Ohtoshi R."/>
            <person name="Tomita M."/>
            <person name="Numata K."/>
            <person name="Arakawa K."/>
        </authorList>
    </citation>
    <scope>NUCLEOTIDE SEQUENCE [LARGE SCALE GENOMIC DNA]</scope>
</reference>
<evidence type="ECO:0000256" key="1">
    <source>
        <dbReference type="ARBA" id="ARBA00004362"/>
    </source>
</evidence>
<dbReference type="Gene3D" id="1.10.405.10">
    <property type="entry name" value="Guanine Nucleotide Dissociation Inhibitor, domain 1"/>
    <property type="match status" value="1"/>
</dbReference>
<keyword evidence="7" id="KW-1185">Reference proteome</keyword>
<evidence type="ECO:0000313" key="6">
    <source>
        <dbReference type="EMBL" id="GBO98923.1"/>
    </source>
</evidence>
<dbReference type="GO" id="GO:0097621">
    <property type="term" value="F:monoamine oxidase activity"/>
    <property type="evidence" value="ECO:0007669"/>
    <property type="project" value="UniProtKB-EC"/>
</dbReference>
<comment type="caution">
    <text evidence="6">The sequence shown here is derived from an EMBL/GenBank/DDBJ whole genome shotgun (WGS) entry which is preliminary data.</text>
</comment>
<evidence type="ECO:0000313" key="7">
    <source>
        <dbReference type="Proteomes" id="UP000299102"/>
    </source>
</evidence>
<dbReference type="AlphaFoldDB" id="A0A4C1S9W5"/>
<dbReference type="InterPro" id="IPR002937">
    <property type="entry name" value="Amino_oxidase"/>
</dbReference>
<accession>A0A4C1S9W5</accession>
<comment type="similarity">
    <text evidence="2">Belongs to the flavin monoamine oxidase family.</text>
</comment>
<dbReference type="Gene3D" id="3.90.660.10">
    <property type="match status" value="1"/>
</dbReference>
<proteinExistence type="inferred from homology"/>
<comment type="catalytic activity">
    <reaction evidence="4">
        <text>a secondary aliphatic amine + O2 + H2O = a primary amine + an aldehyde + H2O2</text>
        <dbReference type="Rhea" id="RHEA:26414"/>
        <dbReference type="ChEBI" id="CHEBI:15377"/>
        <dbReference type="ChEBI" id="CHEBI:15379"/>
        <dbReference type="ChEBI" id="CHEBI:16240"/>
        <dbReference type="ChEBI" id="CHEBI:17478"/>
        <dbReference type="ChEBI" id="CHEBI:58855"/>
        <dbReference type="ChEBI" id="CHEBI:65296"/>
        <dbReference type="EC" id="1.4.3.4"/>
    </reaction>
</comment>
<dbReference type="GO" id="GO:0005741">
    <property type="term" value="C:mitochondrial outer membrane"/>
    <property type="evidence" value="ECO:0007669"/>
    <property type="project" value="UniProtKB-SubCell"/>
</dbReference>
<dbReference type="Pfam" id="PF01593">
    <property type="entry name" value="Amino_oxidase"/>
    <property type="match status" value="1"/>
</dbReference>
<name>A0A4C1S9W5_EUMVA</name>
<dbReference type="Gene3D" id="3.50.50.60">
    <property type="entry name" value="FAD/NAD(P)-binding domain"/>
    <property type="match status" value="1"/>
</dbReference>
<evidence type="ECO:0000259" key="5">
    <source>
        <dbReference type="Pfam" id="PF01593"/>
    </source>
</evidence>
<sequence length="542" mass="62290">MIKSLSVDETDTNNIEADVIVLGRSLPGVVVAHRLRQKFGDTMDIKLLDLSGVVDNYSSRNVTFQVPLGEDDRQRESLDAADVYIGNVAHRYIMHYMTEFNIPIPETLFRTEVSDPPQKMYQYRDGRVVTSPNDYHEFSFLNFFQRLELNNYQSSLDRRMSELFRGRREDDADSRTLRYYDRTSMESDLVSFLLLSESRDVMRLVVRTVCGASAHSVSLLFYLHQCYRNGGSRNYVGGANTSLREKLLGYCRKRLTRKLQQSVEDITFLVKPIKTIRTYSDEQVIVETTKGDYNYVCNQLAMAVRPEELSKISFEERLLSNLWEAVESARGLRPRQTKKFQVKYAEKFWRQRGFSGEILSVRGPILWAIEKPVYSTTGSLEKYSTLVGFLEADDEDEANSREAVLAQLVELFGAQAASPTEYRETEVEGFVPRCEDYVALRSLARTSSALVVWGALDLFADGDLAAALEAGHSAYVRLVLSMRPQAQDFDDLSAMQWRRVLPDTSFVTWFNTLSYNDGFRYVMYCGALYLGYRVFRKYIIRS</sequence>
<evidence type="ECO:0000256" key="2">
    <source>
        <dbReference type="ARBA" id="ARBA00005995"/>
    </source>
</evidence>
<evidence type="ECO:0000256" key="3">
    <source>
        <dbReference type="ARBA" id="ARBA00012804"/>
    </source>
</evidence>
<dbReference type="SUPFAM" id="SSF54373">
    <property type="entry name" value="FAD-linked reductases, C-terminal domain"/>
    <property type="match status" value="1"/>
</dbReference>
<dbReference type="EMBL" id="BGZK01000002">
    <property type="protein sequence ID" value="GBO98923.1"/>
    <property type="molecule type" value="Genomic_DNA"/>
</dbReference>
<dbReference type="InterPro" id="IPR050703">
    <property type="entry name" value="Flavin_MAO"/>
</dbReference>
<dbReference type="OrthoDB" id="7777654at2759"/>